<comment type="caution">
    <text evidence="6">The sequence shown here is derived from an EMBL/GenBank/DDBJ whole genome shotgun (WGS) entry which is preliminary data.</text>
</comment>
<dbReference type="GO" id="GO:0005730">
    <property type="term" value="C:nucleolus"/>
    <property type="evidence" value="ECO:0007669"/>
    <property type="project" value="UniProtKB-SubCell"/>
</dbReference>
<evidence type="ECO:0000256" key="1">
    <source>
        <dbReference type="ARBA" id="ARBA00004604"/>
    </source>
</evidence>
<keyword evidence="3 4" id="KW-0539">Nucleus</keyword>
<comment type="similarity">
    <text evidence="2 4">Belongs to the RPF2 family.</text>
</comment>
<dbReference type="PANTHER" id="PTHR12728">
    <property type="entry name" value="BRIX DOMAIN CONTAINING PROTEIN"/>
    <property type="match status" value="1"/>
</dbReference>
<dbReference type="STRING" id="361077.A0A151ZIV5"/>
<name>A0A151ZIV5_TIELA</name>
<dbReference type="FunCoup" id="A0A151ZIV5">
    <property type="interactions" value="761"/>
</dbReference>
<evidence type="ECO:0000256" key="2">
    <source>
        <dbReference type="ARBA" id="ARBA00010782"/>
    </source>
</evidence>
<dbReference type="PANTHER" id="PTHR12728:SF0">
    <property type="entry name" value="RIBOSOME PRODUCTION FACTOR 2 HOMOLOG"/>
    <property type="match status" value="1"/>
</dbReference>
<evidence type="ECO:0000313" key="6">
    <source>
        <dbReference type="EMBL" id="KYQ93886.1"/>
    </source>
</evidence>
<organism evidence="6 7">
    <name type="scientific">Tieghemostelium lacteum</name>
    <name type="common">Slime mold</name>
    <name type="synonym">Dictyostelium lacteum</name>
    <dbReference type="NCBI Taxonomy" id="361077"/>
    <lineage>
        <taxon>Eukaryota</taxon>
        <taxon>Amoebozoa</taxon>
        <taxon>Evosea</taxon>
        <taxon>Eumycetozoa</taxon>
        <taxon>Dictyostelia</taxon>
        <taxon>Dictyosteliales</taxon>
        <taxon>Raperosteliaceae</taxon>
        <taxon>Tieghemostelium</taxon>
    </lineage>
</organism>
<dbReference type="OrthoDB" id="407658at2759"/>
<dbReference type="Pfam" id="PF04427">
    <property type="entry name" value="Brix"/>
    <property type="match status" value="1"/>
</dbReference>
<dbReference type="Proteomes" id="UP000076078">
    <property type="component" value="Unassembled WGS sequence"/>
</dbReference>
<dbReference type="SMART" id="SM00879">
    <property type="entry name" value="Brix"/>
    <property type="match status" value="1"/>
</dbReference>
<dbReference type="EMBL" id="LODT01000025">
    <property type="protein sequence ID" value="KYQ93886.1"/>
    <property type="molecule type" value="Genomic_DNA"/>
</dbReference>
<reference evidence="6 7" key="1">
    <citation type="submission" date="2015-12" db="EMBL/GenBank/DDBJ databases">
        <title>Dictyostelia acquired genes for synthesis and detection of signals that induce cell-type specialization by lateral gene transfer from prokaryotes.</title>
        <authorList>
            <person name="Gloeckner G."/>
            <person name="Schaap P."/>
        </authorList>
    </citation>
    <scope>NUCLEOTIDE SEQUENCE [LARGE SCALE GENOMIC DNA]</scope>
    <source>
        <strain evidence="6 7">TK</strain>
    </source>
</reference>
<evidence type="ECO:0000256" key="3">
    <source>
        <dbReference type="ARBA" id="ARBA00023242"/>
    </source>
</evidence>
<sequence>MSKANFIKREPSKSHAAKKFLRNKEPKELEVIKQAMVIRGQKCSQIIQDLQKEIYLLKKPDSVQYNKKNAFHPMESAESIEFLGERSNSSLFTFGSTSKKRPHNLVLGRLFNNTIYDMVELGIENFKSMQNFEGSASFGVGNKPCFIFNGAEFNTNEDVKKIGNMWLDFFRGRLVEYINLIGLDHVIILTVVDDKILFRHYCIRLSDSGSKIPKVDLKEIGPSFDMTIRRTKLAPADLEREALKVHKSVQPTKIKNVRVNKLLGVTEGVVYPDRQEFNKIAIRHVAALRKKKTPTASTTTSSTSVDI</sequence>
<protein>
    <recommendedName>
        <fullName evidence="4">Ribosome production factor 2 homolog</fullName>
    </recommendedName>
    <alternativeName>
        <fullName evidence="4">Ribosome biogenesis protein RPF2 homolog</fullName>
    </alternativeName>
</protein>
<dbReference type="InterPro" id="IPR039770">
    <property type="entry name" value="Rpf2"/>
</dbReference>
<dbReference type="AlphaFoldDB" id="A0A151ZIV5"/>
<gene>
    <name evidence="6" type="ORF">DLAC_05290</name>
</gene>
<dbReference type="PROSITE" id="PS50833">
    <property type="entry name" value="BRIX"/>
    <property type="match status" value="1"/>
</dbReference>
<comment type="subcellular location">
    <subcellularLocation>
        <location evidence="1 4">Nucleus</location>
        <location evidence="1 4">Nucleolus</location>
    </subcellularLocation>
</comment>
<dbReference type="GO" id="GO:0000027">
    <property type="term" value="P:ribosomal large subunit assembly"/>
    <property type="evidence" value="ECO:0007669"/>
    <property type="project" value="InterPro"/>
</dbReference>
<dbReference type="InParanoid" id="A0A151ZIV5"/>
<keyword evidence="7" id="KW-1185">Reference proteome</keyword>
<proteinExistence type="inferred from homology"/>
<dbReference type="GO" id="GO:0019843">
    <property type="term" value="F:rRNA binding"/>
    <property type="evidence" value="ECO:0007669"/>
    <property type="project" value="UniProtKB-UniRule"/>
</dbReference>
<evidence type="ECO:0000256" key="4">
    <source>
        <dbReference type="RuleBase" id="RU367086"/>
    </source>
</evidence>
<dbReference type="InterPro" id="IPR007109">
    <property type="entry name" value="Brix"/>
</dbReference>
<feature type="domain" description="Brix" evidence="5">
    <location>
        <begin position="33"/>
        <end position="237"/>
    </location>
</feature>
<dbReference type="OMA" id="YLMHCAL"/>
<accession>A0A151ZIV5</accession>
<evidence type="ECO:0000259" key="5">
    <source>
        <dbReference type="PROSITE" id="PS50833"/>
    </source>
</evidence>
<dbReference type="GO" id="GO:0000463">
    <property type="term" value="P:maturation of LSU-rRNA from tricistronic rRNA transcript (SSU-rRNA, 5.8S rRNA, LSU-rRNA)"/>
    <property type="evidence" value="ECO:0007669"/>
    <property type="project" value="TreeGrafter"/>
</dbReference>
<evidence type="ECO:0000313" key="7">
    <source>
        <dbReference type="Proteomes" id="UP000076078"/>
    </source>
</evidence>